<feature type="domain" description="Glycoside hydrolase family 2 immunoglobulin-like beta-sandwich" evidence="4">
    <location>
        <begin position="176"/>
        <end position="269"/>
    </location>
</feature>
<dbReference type="AlphaFoldDB" id="A0A1I1DDA1"/>
<sequence>MTDEWTGGRIVDWGEADTEGPPTVAEWRPVAVPAQRPEFGRDGDEEPGPDLEAVAYRTTLADPRSSDRADERALLEIRGGYGRMAVWFNGTKLGESDPHFVPARYTVDPEPTNDLVVACERPDAFAGIRATDEVPASFATPGVRWNVDLEPRPATFLRRVKAHPRLERGERGEGTDDPRGEIDVEIEIDAGTAVDDAITLSVRPEERGGGATMERIPVTAEAGERTTVSRTVEVRDPSLWWPRGYGPQHRYAVRAKLGADAAERTVGFRRVERDADGFLVNGTRVRARGFTRLPGGDPEADVRRALEANATLVRARGHVPSQALHEACDEAGLLVWQDLPASGPEFAARLSDADEGDDVIERGRRLATVLADEYGHHPSIACYGVQDEPATPFDDPVGSGFTGKLAVRYRAWRTAIDRAPAEAIAEAFPGDVPVLPVAGQPGTDPDAAHLFPGWQYLEATDLSWLLETYPSLGEVVGGFGAGTLADEVDPASVPGLDADAYARRAGEPAASREYQTRTLKTLVETLRRRECGIFAGPPIRDAAAGGGMGVTTAEGEPKPAYEAVSDSLEPVQAVLDDPPTPGDSVGITLCNDTDRSLEAAVGWRAGDETGETTVPVGALETTPVGSLTVPTDASAVELAVEAGSRSATNRYSL</sequence>
<dbReference type="InterPro" id="IPR006102">
    <property type="entry name" value="Ig-like_GH2"/>
</dbReference>
<dbReference type="Pfam" id="PF00703">
    <property type="entry name" value="Glyco_hydro_2"/>
    <property type="match status" value="1"/>
</dbReference>
<dbReference type="GO" id="GO:0005975">
    <property type="term" value="P:carbohydrate metabolic process"/>
    <property type="evidence" value="ECO:0007669"/>
    <property type="project" value="InterPro"/>
</dbReference>
<dbReference type="InterPro" id="IPR013783">
    <property type="entry name" value="Ig-like_fold"/>
</dbReference>
<dbReference type="SUPFAM" id="SSF49303">
    <property type="entry name" value="beta-Galactosidase/glucuronidase domain"/>
    <property type="match status" value="1"/>
</dbReference>
<dbReference type="PANTHER" id="PTHR42732:SF1">
    <property type="entry name" value="BETA-MANNOSIDASE"/>
    <property type="match status" value="1"/>
</dbReference>
<keyword evidence="6" id="KW-1185">Reference proteome</keyword>
<dbReference type="Gene3D" id="2.60.40.10">
    <property type="entry name" value="Immunoglobulins"/>
    <property type="match status" value="1"/>
</dbReference>
<evidence type="ECO:0000256" key="2">
    <source>
        <dbReference type="ARBA" id="ARBA00023295"/>
    </source>
</evidence>
<dbReference type="PANTHER" id="PTHR42732">
    <property type="entry name" value="BETA-GALACTOSIDASE"/>
    <property type="match status" value="1"/>
</dbReference>
<evidence type="ECO:0000313" key="5">
    <source>
        <dbReference type="EMBL" id="SFB72794.1"/>
    </source>
</evidence>
<dbReference type="SUPFAM" id="SSF49785">
    <property type="entry name" value="Galactose-binding domain-like"/>
    <property type="match status" value="1"/>
</dbReference>
<evidence type="ECO:0000259" key="4">
    <source>
        <dbReference type="Pfam" id="PF00703"/>
    </source>
</evidence>
<dbReference type="InterPro" id="IPR017853">
    <property type="entry name" value="GH"/>
</dbReference>
<dbReference type="GO" id="GO:0004553">
    <property type="term" value="F:hydrolase activity, hydrolyzing O-glycosyl compounds"/>
    <property type="evidence" value="ECO:0007669"/>
    <property type="project" value="InterPro"/>
</dbReference>
<dbReference type="RefSeq" id="WP_089785063.1">
    <property type="nucleotide sequence ID" value="NZ_FOKW01000001.1"/>
</dbReference>
<proteinExistence type="predicted"/>
<evidence type="ECO:0000313" key="6">
    <source>
        <dbReference type="Proteomes" id="UP000199161"/>
    </source>
</evidence>
<organism evidence="5 6">
    <name type="scientific">Natronobacterium haloterrestre</name>
    <name type="common">Halobiforma haloterrestris</name>
    <dbReference type="NCBI Taxonomy" id="148448"/>
    <lineage>
        <taxon>Archaea</taxon>
        <taxon>Methanobacteriati</taxon>
        <taxon>Methanobacteriota</taxon>
        <taxon>Stenosarchaea group</taxon>
        <taxon>Halobacteria</taxon>
        <taxon>Halobacteriales</taxon>
        <taxon>Natrialbaceae</taxon>
        <taxon>Natronobacterium</taxon>
    </lineage>
</organism>
<feature type="region of interest" description="Disordered" evidence="3">
    <location>
        <begin position="1"/>
        <end position="23"/>
    </location>
</feature>
<dbReference type="Gene3D" id="2.60.120.260">
    <property type="entry name" value="Galactose-binding domain-like"/>
    <property type="match status" value="1"/>
</dbReference>
<protein>
    <submittedName>
        <fullName evidence="5">Beta-mannosidase</fullName>
    </submittedName>
</protein>
<dbReference type="OrthoDB" id="38162at2157"/>
<dbReference type="InterPro" id="IPR036156">
    <property type="entry name" value="Beta-gal/glucu_dom_sf"/>
</dbReference>
<evidence type="ECO:0000256" key="3">
    <source>
        <dbReference type="SAM" id="MobiDB-lite"/>
    </source>
</evidence>
<dbReference type="InterPro" id="IPR008979">
    <property type="entry name" value="Galactose-bd-like_sf"/>
</dbReference>
<keyword evidence="1" id="KW-0378">Hydrolase</keyword>
<name>A0A1I1DDA1_NATHA</name>
<feature type="region of interest" description="Disordered" evidence="3">
    <location>
        <begin position="31"/>
        <end position="50"/>
    </location>
</feature>
<dbReference type="SUPFAM" id="SSF51445">
    <property type="entry name" value="(Trans)glycosidases"/>
    <property type="match status" value="1"/>
</dbReference>
<reference evidence="6" key="1">
    <citation type="submission" date="2016-10" db="EMBL/GenBank/DDBJ databases">
        <authorList>
            <person name="Varghese N."/>
            <person name="Submissions S."/>
        </authorList>
    </citation>
    <scope>NUCLEOTIDE SEQUENCE [LARGE SCALE GENOMIC DNA]</scope>
    <source>
        <strain evidence="6">DSM 13078</strain>
    </source>
</reference>
<dbReference type="EMBL" id="FOKW01000001">
    <property type="protein sequence ID" value="SFB72794.1"/>
    <property type="molecule type" value="Genomic_DNA"/>
</dbReference>
<dbReference type="Proteomes" id="UP000199161">
    <property type="component" value="Unassembled WGS sequence"/>
</dbReference>
<evidence type="ECO:0000256" key="1">
    <source>
        <dbReference type="ARBA" id="ARBA00022801"/>
    </source>
</evidence>
<dbReference type="InterPro" id="IPR051913">
    <property type="entry name" value="GH2_Domain-Containing"/>
</dbReference>
<keyword evidence="2" id="KW-0326">Glycosidase</keyword>
<gene>
    <name evidence="5" type="ORF">SAMN05444422_101522</name>
</gene>
<dbReference type="Gene3D" id="3.20.20.80">
    <property type="entry name" value="Glycosidases"/>
    <property type="match status" value="1"/>
</dbReference>
<accession>A0A1I1DDA1</accession>